<comment type="caution">
    <text evidence="1">The sequence shown here is derived from an EMBL/GenBank/DDBJ whole genome shotgun (WGS) entry which is preliminary data.</text>
</comment>
<keyword evidence="2" id="KW-1185">Reference proteome</keyword>
<dbReference type="Proteomes" id="UP000827976">
    <property type="component" value="Chromosome 17"/>
</dbReference>
<dbReference type="EMBL" id="CM037027">
    <property type="protein sequence ID" value="KAH7657295.1"/>
    <property type="molecule type" value="Genomic_DNA"/>
</dbReference>
<gene>
    <name evidence="1" type="ORF">IHE45_17G012700</name>
</gene>
<accession>A0ACB7UAL9</accession>
<proteinExistence type="predicted"/>
<evidence type="ECO:0000313" key="2">
    <source>
        <dbReference type="Proteomes" id="UP000827976"/>
    </source>
</evidence>
<evidence type="ECO:0000313" key="1">
    <source>
        <dbReference type="EMBL" id="KAH7657295.1"/>
    </source>
</evidence>
<reference evidence="2" key="1">
    <citation type="journal article" date="2022" name="Nat. Commun.">
        <title>Chromosome evolution and the genetic basis of agronomically important traits in greater yam.</title>
        <authorList>
            <person name="Bredeson J.V."/>
            <person name="Lyons J.B."/>
            <person name="Oniyinde I.O."/>
            <person name="Okereke N.R."/>
            <person name="Kolade O."/>
            <person name="Nnabue I."/>
            <person name="Nwadili C.O."/>
            <person name="Hribova E."/>
            <person name="Parker M."/>
            <person name="Nwogha J."/>
            <person name="Shu S."/>
            <person name="Carlson J."/>
            <person name="Kariba R."/>
            <person name="Muthemba S."/>
            <person name="Knop K."/>
            <person name="Barton G.J."/>
            <person name="Sherwood A.V."/>
            <person name="Lopez-Montes A."/>
            <person name="Asiedu R."/>
            <person name="Jamnadass R."/>
            <person name="Muchugi A."/>
            <person name="Goodstein D."/>
            <person name="Egesi C.N."/>
            <person name="Featherston J."/>
            <person name="Asfaw A."/>
            <person name="Simpson G.G."/>
            <person name="Dolezel J."/>
            <person name="Hendre P.S."/>
            <person name="Van Deynze A."/>
            <person name="Kumar P.L."/>
            <person name="Obidiegwu J.E."/>
            <person name="Bhattacharjee R."/>
            <person name="Rokhsar D.S."/>
        </authorList>
    </citation>
    <scope>NUCLEOTIDE SEQUENCE [LARGE SCALE GENOMIC DNA]</scope>
    <source>
        <strain evidence="2">cv. TDa95/00328</strain>
    </source>
</reference>
<sequence>MGRTSMKNVGCLTRRPRCPCGDEKCFIQDELDEEVALVDPACKTKYAQETIHSSEIDAFGAVPYIGQVFRSDDEAQEYYTSFAQKNGFAIRRERSKGNAEHPLGVFKRELVCHRAGPPLARKSGEEKRQRKTKSSRCQCEARMVIKKDVASGVTRWLVVKFNNVHNHELLNSNDVHHLPSYRYIPAVDREHILVLAKAGCSVSLIMKTLEMEKGVKSGELTFTERDLRNFLQASKCVDREHEGSELLKACKVMKDKNPDFRYDFTLDGNNKLEHISWSYADSVRAYKVFGDMVVFDTSYRLYAYDKVVGVWYGVDNHGQIIFLGCVLLHEESPQAFRWALQSFVKLMDGKFPQTILTDLDMELKDAALSMLPNTKHAFAIWHIMSKFPSWFSALLGSQYEKFKSEFQRIFELETLEDFSHQWDQMVTEFGLSLDRHVSLLSVHRLFWALPYLRGWFLGGPMTAGHSLSIKTFFRGFLNSQTLLKDFIEQVSVAVDFQTQAGEEATRQENNQHVKIKTCMPMEEHASTVLTHYAFDLFQKEIMLSTQFAVFETSGDSYIIRHHLKSDGGYLVNWIPLNEEIHCSCKGFESSGIPCRHALRVLSLKNFFSVPEKYLLVRWRKESSLFPKSNGYKYRSQALRSLASIIVQEASITKDRFDYIQWHLGRLLAYVRDMPATDEGASNLDPSTLLDATLDIIPPRSAVRGRPRKSKAHADNKLHDNVRDIAPTNGLASDPRSSFDLAVDIDPVKLITTGGPGTSNCAAEMP</sequence>
<organism evidence="1 2">
    <name type="scientific">Dioscorea alata</name>
    <name type="common">Purple yam</name>
    <dbReference type="NCBI Taxonomy" id="55571"/>
    <lineage>
        <taxon>Eukaryota</taxon>
        <taxon>Viridiplantae</taxon>
        <taxon>Streptophyta</taxon>
        <taxon>Embryophyta</taxon>
        <taxon>Tracheophyta</taxon>
        <taxon>Spermatophyta</taxon>
        <taxon>Magnoliopsida</taxon>
        <taxon>Liliopsida</taxon>
        <taxon>Dioscoreales</taxon>
        <taxon>Dioscoreaceae</taxon>
        <taxon>Dioscorea</taxon>
    </lineage>
</organism>
<name>A0ACB7UAL9_DIOAL</name>
<protein>
    <submittedName>
        <fullName evidence="1">FHY3/FAR1 family protein</fullName>
    </submittedName>
</protein>